<dbReference type="PIRSF" id="PIRSF037257">
    <property type="entry name" value="DUF1021"/>
    <property type="match status" value="1"/>
</dbReference>
<evidence type="ECO:0000313" key="3">
    <source>
        <dbReference type="EMBL" id="MBF7127560.1"/>
    </source>
</evidence>
<reference evidence="2 6" key="2">
    <citation type="submission" date="2019-10" db="EMBL/GenBank/DDBJ databases">
        <authorList>
            <person name="Irmler S."/>
            <person name="Berthoud H."/>
            <person name="Roetschi A."/>
            <person name="Arias E."/>
            <person name="Shani N."/>
            <person name="Wuethrich D."/>
            <person name="Bruggmann R."/>
        </authorList>
    </citation>
    <scope>NUCLEOTIDE SEQUENCE [LARGE SCALE GENOMIC DNA]</scope>
    <source>
        <strain evidence="2 6">FAM13073</strain>
    </source>
</reference>
<reference evidence="2" key="3">
    <citation type="submission" date="2019-12" db="EMBL/GenBank/DDBJ databases">
        <title>SpeciesPrimer: A bioinformatics pipeline dedicated to the design of qPCR primers for the quantification of bacterial species.</title>
        <authorList>
            <person name="Dreier M."/>
            <person name="Berthoud H."/>
            <person name="Shani N."/>
            <person name="Wechsler D."/>
            <person name="Junier P."/>
        </authorList>
    </citation>
    <scope>NUCLEOTIDE SEQUENCE</scope>
    <source>
        <strain evidence="2">FAM13073</strain>
    </source>
</reference>
<reference evidence="4 7" key="6">
    <citation type="submission" date="2023-02" db="EMBL/GenBank/DDBJ databases">
        <title>Comparative genomics and fermentation flavor characterization of five lactic acid bacteria reveal flavor biosynthesis metabolic pathways in fermented muskmelon puree.</title>
        <authorList>
            <person name="Yuan L."/>
            <person name="Li M."/>
            <person name="Xu X."/>
            <person name="Lao F."/>
            <person name="Wu J."/>
        </authorList>
    </citation>
    <scope>NUCLEOTIDE SEQUENCE [LARGE SCALE GENOMIC DNA]</scope>
    <source>
        <strain evidence="4 7">Ca-4</strain>
    </source>
</reference>
<evidence type="ECO:0000313" key="1">
    <source>
        <dbReference type="EMBL" id="ARW20467.1"/>
    </source>
</evidence>
<proteinExistence type="predicted"/>
<dbReference type="InterPro" id="IPR009366">
    <property type="entry name" value="Protein_Veg"/>
</dbReference>
<organism evidence="1 5">
    <name type="scientific">Pediococcus pentosaceus</name>
    <dbReference type="NCBI Taxonomy" id="1255"/>
    <lineage>
        <taxon>Bacteria</taxon>
        <taxon>Bacillati</taxon>
        <taxon>Bacillota</taxon>
        <taxon>Bacilli</taxon>
        <taxon>Lactobacillales</taxon>
        <taxon>Lactobacillaceae</taxon>
        <taxon>Pediococcus</taxon>
    </lineage>
</organism>
<dbReference type="EMBL" id="WENB01000003">
    <property type="protein sequence ID" value="KAF0413354.1"/>
    <property type="molecule type" value="Genomic_DNA"/>
</dbReference>
<dbReference type="RefSeq" id="WP_002832686.1">
    <property type="nucleotide sequence ID" value="NZ_BEWQ01000006.1"/>
</dbReference>
<dbReference type="Proteomes" id="UP000743107">
    <property type="component" value="Unassembled WGS sequence"/>
</dbReference>
<evidence type="ECO:0000313" key="2">
    <source>
        <dbReference type="EMBL" id="KAF0413354.1"/>
    </source>
</evidence>
<keyword evidence="6" id="KW-1185">Reference proteome</keyword>
<reference evidence="6" key="4">
    <citation type="submission" date="2020-03" db="EMBL/GenBank/DDBJ databases">
        <title>SpeciesPrimer: A bioinformatics pipeline dedicated to the design of qPCR primers for the quantification of bacterial species.</title>
        <authorList>
            <person name="Dreier M."/>
            <person name="Berthoud H."/>
            <person name="Shani N."/>
            <person name="Wechsler D."/>
            <person name="Junier P."/>
        </authorList>
    </citation>
    <scope>NUCLEOTIDE SEQUENCE [LARGE SCALE GENOMIC DNA]</scope>
    <source>
        <strain evidence="6">FAM13073</strain>
    </source>
</reference>
<evidence type="ECO:0000313" key="7">
    <source>
        <dbReference type="Proteomes" id="UP001214131"/>
    </source>
</evidence>
<dbReference type="Pfam" id="PF06257">
    <property type="entry name" value="VEG"/>
    <property type="match status" value="1"/>
</dbReference>
<dbReference type="OMA" id="NIFVVKF"/>
<dbReference type="AlphaFoldDB" id="A0A1Y0W137"/>
<dbReference type="PANTHER" id="PTHR40026:SF1">
    <property type="entry name" value="PROTEIN VEG"/>
    <property type="match status" value="1"/>
</dbReference>
<accession>A0A1Y0W137</accession>
<dbReference type="PANTHER" id="PTHR40026">
    <property type="entry name" value="PROTEIN VEG"/>
    <property type="match status" value="1"/>
</dbReference>
<dbReference type="Proteomes" id="UP000472573">
    <property type="component" value="Unassembled WGS sequence"/>
</dbReference>
<protein>
    <submittedName>
        <fullName evidence="1">Protein Veg</fullName>
    </submittedName>
    <submittedName>
        <fullName evidence="3">Veg family protein</fullName>
    </submittedName>
</protein>
<evidence type="ECO:0000313" key="6">
    <source>
        <dbReference type="Proteomes" id="UP000472573"/>
    </source>
</evidence>
<evidence type="ECO:0000313" key="4">
    <source>
        <dbReference type="EMBL" id="WEA57912.1"/>
    </source>
</evidence>
<dbReference type="Gene3D" id="2.30.30.100">
    <property type="match status" value="1"/>
</dbReference>
<dbReference type="Proteomes" id="UP000196118">
    <property type="component" value="Chromosome"/>
</dbReference>
<dbReference type="GeneID" id="33062481"/>
<dbReference type="Proteomes" id="UP001214131">
    <property type="component" value="Chromosome"/>
</dbReference>
<reference evidence="1 5" key="1">
    <citation type="submission" date="2017-05" db="EMBL/GenBank/DDBJ databases">
        <title>Genome sequence of Pediococcus pentosaceus strain SRCM100892.</title>
        <authorList>
            <person name="Cho S.H."/>
        </authorList>
    </citation>
    <scope>NUCLEOTIDE SEQUENCE [LARGE SCALE GENOMIC DNA]</scope>
    <source>
        <strain evidence="1 5">SRCM100892</strain>
    </source>
</reference>
<dbReference type="EMBL" id="CP021474">
    <property type="protein sequence ID" value="ARW20467.1"/>
    <property type="molecule type" value="Genomic_DNA"/>
</dbReference>
<evidence type="ECO:0000313" key="5">
    <source>
        <dbReference type="Proteomes" id="UP000196118"/>
    </source>
</evidence>
<dbReference type="EMBL" id="CP118739">
    <property type="protein sequence ID" value="WEA57912.1"/>
    <property type="molecule type" value="Genomic_DNA"/>
</dbReference>
<sequence length="100" mass="11596">MPNTLATIKDKLDGRIGEELLVVAQIGRKKITKRRGRLHMTYPAVFVVDLDQDENSFERVSYSYTDILTRNIEVNFDDEIDQAELSIELDDDDVEEFDED</sequence>
<accession>A0A8G0ZGM7</accession>
<gene>
    <name evidence="2" type="ORF">GBO79_05205</name>
    <name evidence="3" type="ORF">ITQ97_07030</name>
    <name evidence="4" type="ORF">PWB86_03330</name>
    <name evidence="1" type="ORF">S100892_01924</name>
</gene>
<dbReference type="GO" id="GO:0006355">
    <property type="term" value="P:regulation of DNA-templated transcription"/>
    <property type="evidence" value="ECO:0007669"/>
    <property type="project" value="InterPro"/>
</dbReference>
<dbReference type="EMBL" id="JADOFV010000003">
    <property type="protein sequence ID" value="MBF7127560.1"/>
    <property type="molecule type" value="Genomic_DNA"/>
</dbReference>
<name>A0A1Y0W137_PEDPE</name>
<reference evidence="3" key="5">
    <citation type="submission" date="2020-11" db="EMBL/GenBank/DDBJ databases">
        <title>Antibiotic susceptibility profiles of Pediococcus pentosaceus from various origins and their implications for the safety assessment of strains with food-technology applications.</title>
        <authorList>
            <person name="Shani N."/>
            <person name="Oberhaensli S."/>
            <person name="Arias E."/>
        </authorList>
    </citation>
    <scope>NUCLEOTIDE SEQUENCE</scope>
    <source>
        <strain evidence="3">FAM 19164</strain>
    </source>
</reference>